<gene>
    <name evidence="3" type="ORF">NUH88_19375</name>
</gene>
<dbReference type="GO" id="GO:0005737">
    <property type="term" value="C:cytoplasm"/>
    <property type="evidence" value="ECO:0007669"/>
    <property type="project" value="TreeGrafter"/>
</dbReference>
<keyword evidence="4" id="KW-1185">Reference proteome</keyword>
<dbReference type="SUPFAM" id="SSF51905">
    <property type="entry name" value="FAD/NAD(P)-binding domain"/>
    <property type="match status" value="1"/>
</dbReference>
<reference evidence="3" key="1">
    <citation type="submission" date="2022-08" db="EMBL/GenBank/DDBJ databases">
        <title>Nisaea acidiphila sp. nov., isolated from a marine algal debris and emended description of the genus Nisaea Urios et al. 2008.</title>
        <authorList>
            <person name="Kwon K."/>
        </authorList>
    </citation>
    <scope>NUCLEOTIDE SEQUENCE</scope>
    <source>
        <strain evidence="3">MEBiC11861</strain>
    </source>
</reference>
<dbReference type="Gene3D" id="3.30.9.10">
    <property type="entry name" value="D-Amino Acid Oxidase, subunit A, domain 2"/>
    <property type="match status" value="1"/>
</dbReference>
<proteinExistence type="predicted"/>
<dbReference type="PANTHER" id="PTHR13847:SF289">
    <property type="entry name" value="GLYCINE OXIDASE"/>
    <property type="match status" value="1"/>
</dbReference>
<dbReference type="PANTHER" id="PTHR13847">
    <property type="entry name" value="SARCOSINE DEHYDROGENASE-RELATED"/>
    <property type="match status" value="1"/>
</dbReference>
<name>A0A9J7APK2_9PROT</name>
<dbReference type="EMBL" id="CP102480">
    <property type="protein sequence ID" value="UUX49547.1"/>
    <property type="molecule type" value="Genomic_DNA"/>
</dbReference>
<evidence type="ECO:0000313" key="3">
    <source>
        <dbReference type="EMBL" id="UUX49547.1"/>
    </source>
</evidence>
<organism evidence="3 4">
    <name type="scientific">Nisaea acidiphila</name>
    <dbReference type="NCBI Taxonomy" id="1862145"/>
    <lineage>
        <taxon>Bacteria</taxon>
        <taxon>Pseudomonadati</taxon>
        <taxon>Pseudomonadota</taxon>
        <taxon>Alphaproteobacteria</taxon>
        <taxon>Rhodospirillales</taxon>
        <taxon>Thalassobaculaceae</taxon>
        <taxon>Nisaea</taxon>
    </lineage>
</organism>
<keyword evidence="1" id="KW-0560">Oxidoreductase</keyword>
<evidence type="ECO:0000313" key="4">
    <source>
        <dbReference type="Proteomes" id="UP001060336"/>
    </source>
</evidence>
<dbReference type="KEGG" id="naci:NUH88_19375"/>
<dbReference type="RefSeq" id="WP_257768282.1">
    <property type="nucleotide sequence ID" value="NZ_CP102480.1"/>
</dbReference>
<evidence type="ECO:0000259" key="2">
    <source>
        <dbReference type="Pfam" id="PF01266"/>
    </source>
</evidence>
<feature type="domain" description="FAD dependent oxidoreductase" evidence="2">
    <location>
        <begin position="7"/>
        <end position="396"/>
    </location>
</feature>
<protein>
    <submittedName>
        <fullName evidence="3">FAD-dependent oxidoreductase</fullName>
    </submittedName>
</protein>
<accession>A0A9J7APK2</accession>
<dbReference type="SUPFAM" id="SSF54373">
    <property type="entry name" value="FAD-linked reductases, C-terminal domain"/>
    <property type="match status" value="1"/>
</dbReference>
<dbReference type="AlphaFoldDB" id="A0A9J7APK2"/>
<dbReference type="Proteomes" id="UP001060336">
    <property type="component" value="Chromosome"/>
</dbReference>
<dbReference type="InterPro" id="IPR006076">
    <property type="entry name" value="FAD-dep_OxRdtase"/>
</dbReference>
<dbReference type="GO" id="GO:0016491">
    <property type="term" value="F:oxidoreductase activity"/>
    <property type="evidence" value="ECO:0007669"/>
    <property type="project" value="UniProtKB-KW"/>
</dbReference>
<evidence type="ECO:0000256" key="1">
    <source>
        <dbReference type="ARBA" id="ARBA00023002"/>
    </source>
</evidence>
<sequence length="416" mass="44723">MSDGSKRIIVIGAGIVGTATALRLAMDGHKVRVIDPKPPGRATSFGNAGAIASGAVTPTGSPGNFRQLPKMLLDPAGPVSIRWSYLPKLAPWLMRFFAASTPARVEQISKELWTLTAPAGDAHLALMKAHRIEGIVKPLGWLKVYTGEASFASTKFERGLLEKRGVNLQILNRDELRQLEPGLAPTFTHGAFQPDNHFVTSPVKLTEAYAEAFTRLGGTFIAEQVRRFEFDGNRVSRVITDLAMHEADAVAVCTGAWSARVCAMMGLKVPLDTERGYHLNLVQEDAPKLGRPVVIGDHGFVLAPMQDGIRLTSGVEFAGLDAEPDFTRIKRMLPLARKALPGLGGTVTREWLGHRPSTPDSKPVIGAAPEIPNVFLGFGHGHLGLTLAARTADLLAGEISGREPDIDLAPFSAARF</sequence>
<dbReference type="Pfam" id="PF01266">
    <property type="entry name" value="DAO"/>
    <property type="match status" value="1"/>
</dbReference>
<dbReference type="InterPro" id="IPR036188">
    <property type="entry name" value="FAD/NAD-bd_sf"/>
</dbReference>
<dbReference type="Gene3D" id="3.50.50.60">
    <property type="entry name" value="FAD/NAD(P)-binding domain"/>
    <property type="match status" value="2"/>
</dbReference>